<dbReference type="AlphaFoldDB" id="A0A074LMY6"/>
<organism evidence="3 4">
    <name type="scientific">Tumebacillus flagellatus</name>
    <dbReference type="NCBI Taxonomy" id="1157490"/>
    <lineage>
        <taxon>Bacteria</taxon>
        <taxon>Bacillati</taxon>
        <taxon>Bacillota</taxon>
        <taxon>Bacilli</taxon>
        <taxon>Bacillales</taxon>
        <taxon>Alicyclobacillaceae</taxon>
        <taxon>Tumebacillus</taxon>
    </lineage>
</organism>
<reference evidence="3 4" key="1">
    <citation type="journal article" date="2013" name="Int. J. Syst. Evol. Microbiol.">
        <title>Tumebacillus flagellatus sp. nov., an alpha-amylase/pullulanase-producing bacterium isolated from cassava wastewater.</title>
        <authorList>
            <person name="Wang Q."/>
            <person name="Xie N."/>
            <person name="Qin Y."/>
            <person name="Shen N."/>
            <person name="Zhu J."/>
            <person name="Mi H."/>
            <person name="Huang R."/>
        </authorList>
    </citation>
    <scope>NUCLEOTIDE SEQUENCE [LARGE SCALE GENOMIC DNA]</scope>
    <source>
        <strain evidence="3 4">GST4</strain>
    </source>
</reference>
<accession>A0A074LMY6</accession>
<feature type="chain" id="PRO_5001698405" evidence="2">
    <location>
        <begin position="27"/>
        <end position="101"/>
    </location>
</feature>
<dbReference type="EMBL" id="JMIR01000031">
    <property type="protein sequence ID" value="KEO81885.1"/>
    <property type="molecule type" value="Genomic_DNA"/>
</dbReference>
<evidence type="ECO:0000256" key="2">
    <source>
        <dbReference type="SAM" id="SignalP"/>
    </source>
</evidence>
<comment type="caution">
    <text evidence="3">The sequence shown here is derived from an EMBL/GenBank/DDBJ whole genome shotgun (WGS) entry which is preliminary data.</text>
</comment>
<gene>
    <name evidence="3" type="ORF">EL26_18790</name>
</gene>
<dbReference type="Proteomes" id="UP000027931">
    <property type="component" value="Unassembled WGS sequence"/>
</dbReference>
<keyword evidence="4" id="KW-1185">Reference proteome</keyword>
<feature type="region of interest" description="Disordered" evidence="1">
    <location>
        <begin position="80"/>
        <end position="101"/>
    </location>
</feature>
<name>A0A074LMY6_9BACL</name>
<sequence length="101" mass="11395">MKKAGWILISLLVLTAGATFGYTAYADKTPQFEEVHIPPHGWNPLTASDEELNFYNFPPRPHDPADLKDWERIVSNSTWDPNAPTQFKPSGIHGNLFKESN</sequence>
<keyword evidence="2" id="KW-0732">Signal</keyword>
<protein>
    <submittedName>
        <fullName evidence="3">Uncharacterized protein</fullName>
    </submittedName>
</protein>
<feature type="signal peptide" evidence="2">
    <location>
        <begin position="1"/>
        <end position="26"/>
    </location>
</feature>
<evidence type="ECO:0000313" key="4">
    <source>
        <dbReference type="Proteomes" id="UP000027931"/>
    </source>
</evidence>
<proteinExistence type="predicted"/>
<evidence type="ECO:0000256" key="1">
    <source>
        <dbReference type="SAM" id="MobiDB-lite"/>
    </source>
</evidence>
<dbReference type="OrthoDB" id="2630173at2"/>
<evidence type="ECO:0000313" key="3">
    <source>
        <dbReference type="EMBL" id="KEO81885.1"/>
    </source>
</evidence>
<dbReference type="RefSeq" id="WP_038092002.1">
    <property type="nucleotide sequence ID" value="NZ_JMIR01000031.1"/>
</dbReference>